<comment type="caution">
    <text evidence="2">The sequence shown here is derived from an EMBL/GenBank/DDBJ whole genome shotgun (WGS) entry which is preliminary data.</text>
</comment>
<feature type="transmembrane region" description="Helical" evidence="1">
    <location>
        <begin position="6"/>
        <end position="32"/>
    </location>
</feature>
<reference evidence="3" key="1">
    <citation type="submission" date="2016-01" db="EMBL/GenBank/DDBJ databases">
        <authorList>
            <person name="Mitreva M."/>
            <person name="Pepin K.H."/>
            <person name="Mihindukulasuriya K.A."/>
            <person name="Fulton R."/>
            <person name="Fronick C."/>
            <person name="O'Laughlin M."/>
            <person name="Miner T."/>
            <person name="Herter B."/>
            <person name="Rosa B.A."/>
            <person name="Cordes M."/>
            <person name="Tomlinson C."/>
            <person name="Wollam A."/>
            <person name="Palsikar V.B."/>
            <person name="Mardis E.R."/>
            <person name="Wilson R.K."/>
        </authorList>
    </citation>
    <scope>NUCLEOTIDE SEQUENCE [LARGE SCALE GENOMIC DNA]</scope>
    <source>
        <strain evidence="3">KA00185</strain>
    </source>
</reference>
<dbReference type="STRING" id="157687.HMPREF3180_00367"/>
<sequence length="133" mass="15623">MIINLIMGLILMASVFLTGGLGLGIIFIMEYFRKKTKENTGKENELLFIILGLIIYMIYQFWFYIMLESEGILSFYWSTLGSWIYFEFSKIGMLENMKKTGGDTSFFDKNKYLLYLMLVIFCIINVIVYECIK</sequence>
<dbReference type="Proteomes" id="UP000070483">
    <property type="component" value="Unassembled WGS sequence"/>
</dbReference>
<feature type="transmembrane region" description="Helical" evidence="1">
    <location>
        <begin position="112"/>
        <end position="129"/>
    </location>
</feature>
<keyword evidence="1" id="KW-1133">Transmembrane helix</keyword>
<name>A0A134AP60_9FUSO</name>
<dbReference type="EMBL" id="LSDD01000024">
    <property type="protein sequence ID" value="KXB69487.1"/>
    <property type="molecule type" value="Genomic_DNA"/>
</dbReference>
<keyword evidence="1" id="KW-0472">Membrane</keyword>
<evidence type="ECO:0000313" key="3">
    <source>
        <dbReference type="Proteomes" id="UP000070483"/>
    </source>
</evidence>
<organism evidence="2 3">
    <name type="scientific">Leptotrichia wadei</name>
    <dbReference type="NCBI Taxonomy" id="157687"/>
    <lineage>
        <taxon>Bacteria</taxon>
        <taxon>Fusobacteriati</taxon>
        <taxon>Fusobacteriota</taxon>
        <taxon>Fusobacteriia</taxon>
        <taxon>Fusobacteriales</taxon>
        <taxon>Leptotrichiaceae</taxon>
        <taxon>Leptotrichia</taxon>
    </lineage>
</organism>
<evidence type="ECO:0000313" key="2">
    <source>
        <dbReference type="EMBL" id="KXB69487.1"/>
    </source>
</evidence>
<proteinExistence type="predicted"/>
<protein>
    <submittedName>
        <fullName evidence="2">Uncharacterized protein</fullName>
    </submittedName>
</protein>
<keyword evidence="1" id="KW-0812">Transmembrane</keyword>
<evidence type="ECO:0000256" key="1">
    <source>
        <dbReference type="SAM" id="Phobius"/>
    </source>
</evidence>
<keyword evidence="3" id="KW-1185">Reference proteome</keyword>
<dbReference type="OrthoDB" id="82377at2"/>
<feature type="transmembrane region" description="Helical" evidence="1">
    <location>
        <begin position="44"/>
        <end position="65"/>
    </location>
</feature>
<accession>A0A134AP60</accession>
<gene>
    <name evidence="2" type="ORF">HMPREF3180_00367</name>
</gene>
<dbReference type="AlphaFoldDB" id="A0A134AP60"/>
<dbReference type="RefSeq" id="WP_060917355.1">
    <property type="nucleotide sequence ID" value="NZ_KQ960018.1"/>
</dbReference>
<dbReference type="PATRIC" id="fig|157687.3.peg.368"/>